<proteinExistence type="predicted"/>
<gene>
    <name evidence="2" type="ORF">CM83_99706</name>
</gene>
<dbReference type="EMBL" id="GBRD01002948">
    <property type="protein sequence ID" value="JAG62873.1"/>
    <property type="molecule type" value="Transcribed_RNA"/>
</dbReference>
<dbReference type="AlphaFoldDB" id="A0A0A9YSS8"/>
<evidence type="ECO:0000256" key="1">
    <source>
        <dbReference type="SAM" id="Phobius"/>
    </source>
</evidence>
<feature type="transmembrane region" description="Helical" evidence="1">
    <location>
        <begin position="90"/>
        <end position="108"/>
    </location>
</feature>
<feature type="transmembrane region" description="Helical" evidence="1">
    <location>
        <begin position="31"/>
        <end position="49"/>
    </location>
</feature>
<evidence type="ECO:0000313" key="3">
    <source>
        <dbReference type="EMBL" id="JAG62873.1"/>
    </source>
</evidence>
<feature type="transmembrane region" description="Helical" evidence="1">
    <location>
        <begin position="136"/>
        <end position="152"/>
    </location>
</feature>
<keyword evidence="1" id="KW-0472">Membrane</keyword>
<keyword evidence="1" id="KW-1133">Transmembrane helix</keyword>
<feature type="transmembrane region" description="Helical" evidence="1">
    <location>
        <begin position="158"/>
        <end position="176"/>
    </location>
</feature>
<organism evidence="2">
    <name type="scientific">Lygus hesperus</name>
    <name type="common">Western plant bug</name>
    <dbReference type="NCBI Taxonomy" id="30085"/>
    <lineage>
        <taxon>Eukaryota</taxon>
        <taxon>Metazoa</taxon>
        <taxon>Ecdysozoa</taxon>
        <taxon>Arthropoda</taxon>
        <taxon>Hexapoda</taxon>
        <taxon>Insecta</taxon>
        <taxon>Pterygota</taxon>
        <taxon>Neoptera</taxon>
        <taxon>Paraneoptera</taxon>
        <taxon>Hemiptera</taxon>
        <taxon>Heteroptera</taxon>
        <taxon>Panheteroptera</taxon>
        <taxon>Cimicomorpha</taxon>
        <taxon>Miridae</taxon>
        <taxon>Mirini</taxon>
        <taxon>Lygus</taxon>
    </lineage>
</organism>
<reference evidence="2" key="2">
    <citation type="submission" date="2014-07" db="EMBL/GenBank/DDBJ databases">
        <authorList>
            <person name="Hull J."/>
        </authorList>
    </citation>
    <scope>NUCLEOTIDE SEQUENCE</scope>
</reference>
<dbReference type="EMBL" id="GBHO01011014">
    <property type="protein sequence ID" value="JAG32590.1"/>
    <property type="molecule type" value="Transcribed_RNA"/>
</dbReference>
<reference evidence="3" key="3">
    <citation type="submission" date="2014-09" db="EMBL/GenBank/DDBJ databases">
        <authorList>
            <person name="Magalhaes I.L.F."/>
            <person name="Oliveira U."/>
            <person name="Santos F.R."/>
            <person name="Vidigal T.H.D.A."/>
            <person name="Brescovit A.D."/>
            <person name="Santos A.J."/>
        </authorList>
    </citation>
    <scope>NUCLEOTIDE SEQUENCE</scope>
</reference>
<sequence>MANNKLIISDAVLIAACAYGFIGGGVSGKKYAVVALILYLASGIFNVANELTNNNNIRKCDHHCFYVSNTCGIDLLVTEICILSSVDEKLALLNLIPPAVDLIMWYASENWDPITPMTHIVSIGLMGYFAFKDSKYILIVSGVAFLFSIFGTKNDERYFVNAFNALGVFASSWFLGGKDLKDMGIDIG</sequence>
<keyword evidence="1" id="KW-0812">Transmembrane</keyword>
<name>A0A0A9YSS8_LYGHE</name>
<evidence type="ECO:0000313" key="2">
    <source>
        <dbReference type="EMBL" id="JAG32590.1"/>
    </source>
</evidence>
<feature type="transmembrane region" description="Helical" evidence="1">
    <location>
        <begin position="7"/>
        <end position="25"/>
    </location>
</feature>
<protein>
    <submittedName>
        <fullName evidence="2">Uncharacterized protein</fullName>
    </submittedName>
</protein>
<accession>A0A0A9YSS8</accession>
<reference evidence="2" key="1">
    <citation type="journal article" date="2014" name="PLoS ONE">
        <title>Transcriptome-Based Identification of ABC Transporters in the Western Tarnished Plant Bug Lygus hesperus.</title>
        <authorList>
            <person name="Hull J.J."/>
            <person name="Chaney K."/>
            <person name="Geib S.M."/>
            <person name="Fabrick J.A."/>
            <person name="Brent C.S."/>
            <person name="Walsh D."/>
            <person name="Lavine L.C."/>
        </authorList>
    </citation>
    <scope>NUCLEOTIDE SEQUENCE</scope>
</reference>